<dbReference type="Pfam" id="PF02687">
    <property type="entry name" value="FtsX"/>
    <property type="match status" value="1"/>
</dbReference>
<dbReference type="PANTHER" id="PTHR47755">
    <property type="entry name" value="CELL DIVISION PROTEIN FTSX"/>
    <property type="match status" value="1"/>
</dbReference>
<evidence type="ECO:0000256" key="4">
    <source>
        <dbReference type="ARBA" id="ARBA00011160"/>
    </source>
</evidence>
<keyword evidence="9 13" id="KW-1133">Transmembrane helix</keyword>
<dbReference type="InterPro" id="IPR003838">
    <property type="entry name" value="ABC3_permease_C"/>
</dbReference>
<dbReference type="Proteomes" id="UP000468687">
    <property type="component" value="Unassembled WGS sequence"/>
</dbReference>
<dbReference type="EMBL" id="JAAGXA010000006">
    <property type="protein sequence ID" value="NEN78659.1"/>
    <property type="molecule type" value="Genomic_DNA"/>
</dbReference>
<dbReference type="GO" id="GO:0051301">
    <property type="term" value="P:cell division"/>
    <property type="evidence" value="ECO:0007669"/>
    <property type="project" value="UniProtKB-KW"/>
</dbReference>
<feature type="transmembrane region" description="Helical" evidence="13">
    <location>
        <begin position="224"/>
        <end position="257"/>
    </location>
</feature>
<feature type="transmembrane region" description="Helical" evidence="13">
    <location>
        <begin position="182"/>
        <end position="203"/>
    </location>
</feature>
<dbReference type="InterPro" id="IPR004513">
    <property type="entry name" value="FtsX"/>
</dbReference>
<comment type="subcellular location">
    <subcellularLocation>
        <location evidence="2">Cell membrane</location>
        <topology evidence="2">Multi-pass membrane protein</topology>
    </subcellularLocation>
</comment>
<evidence type="ECO:0000256" key="13">
    <source>
        <dbReference type="SAM" id="Phobius"/>
    </source>
</evidence>
<evidence type="ECO:0000256" key="1">
    <source>
        <dbReference type="ARBA" id="ARBA00003552"/>
    </source>
</evidence>
<keyword evidence="17" id="KW-1185">Reference proteome</keyword>
<accession>A0A6P0HIU4</accession>
<reference evidence="16 17" key="1">
    <citation type="journal article" date="2014" name="Int. J. Syst. Evol. Microbiol.">
        <title>Nocardioides zeae sp. nov., isolated from the stem of Zea mays.</title>
        <authorList>
            <person name="Glaeser S.P."/>
            <person name="McInroy J.A."/>
            <person name="Busse H.J."/>
            <person name="Kampfer P."/>
        </authorList>
    </citation>
    <scope>NUCLEOTIDE SEQUENCE [LARGE SCALE GENOMIC DNA]</scope>
    <source>
        <strain evidence="16 17">JCM 30728</strain>
    </source>
</reference>
<evidence type="ECO:0000256" key="2">
    <source>
        <dbReference type="ARBA" id="ARBA00004651"/>
    </source>
</evidence>
<evidence type="ECO:0000256" key="8">
    <source>
        <dbReference type="ARBA" id="ARBA00022692"/>
    </source>
</evidence>
<feature type="transmembrane region" description="Helical" evidence="13">
    <location>
        <begin position="21"/>
        <end position="41"/>
    </location>
</feature>
<dbReference type="InterPro" id="IPR040690">
    <property type="entry name" value="FtsX_ECD"/>
</dbReference>
<comment type="subunit">
    <text evidence="4">Forms a membrane-associated complex with FtsE.</text>
</comment>
<comment type="similarity">
    <text evidence="3 12">Belongs to the ABC-4 integral membrane protein family. FtsX subfamily.</text>
</comment>
<dbReference type="NCBIfam" id="NF038346">
    <property type="entry name" value="FtsX_actino"/>
    <property type="match status" value="1"/>
</dbReference>
<dbReference type="Gene3D" id="3.30.70.3040">
    <property type="match status" value="1"/>
</dbReference>
<evidence type="ECO:0000256" key="10">
    <source>
        <dbReference type="ARBA" id="ARBA00023136"/>
    </source>
</evidence>
<feature type="domain" description="ABC3 transporter permease C-terminal" evidence="14">
    <location>
        <begin position="188"/>
        <end position="302"/>
    </location>
</feature>
<evidence type="ECO:0000256" key="9">
    <source>
        <dbReference type="ARBA" id="ARBA00022989"/>
    </source>
</evidence>
<comment type="function">
    <text evidence="1">Part of the ABC transporter FtsEX involved in cellular division.</text>
</comment>
<dbReference type="InterPro" id="IPR047929">
    <property type="entry name" value="FtsX_actino"/>
</dbReference>
<feature type="transmembrane region" description="Helical" evidence="13">
    <location>
        <begin position="277"/>
        <end position="299"/>
    </location>
</feature>
<evidence type="ECO:0000313" key="16">
    <source>
        <dbReference type="EMBL" id="NEN78659.1"/>
    </source>
</evidence>
<protein>
    <recommendedName>
        <fullName evidence="5 12">Cell division protein FtsX</fullName>
    </recommendedName>
</protein>
<dbReference type="Pfam" id="PF18075">
    <property type="entry name" value="FtsX_ECD"/>
    <property type="match status" value="1"/>
</dbReference>
<sequence length="306" mass="32854">MQLRYVFTELGQGLRRNVSMHLAVVLTLFVSLTLVGVGVLLKQQADIADRQFGSQVEITVYLCNETDVAPCDGGVTPEQKAAIEAAIDDSPETSGFREESKQDAFDKTLALAESNGDTRLLEGDDAAVTVEDFNESLWISLNDPEKSEGVVSAVANLPGVLRISDQRELLEPVFDVLDAAQWAALGTAVVLVLAALLLVGNTIRLAAFARRKEIGIMRLVGASTLYIALPFLLEALVTALIGVVLAGGALAALLRFVVHDRAADTLRFMPWVDGSDYAVALLVIAVLGPLLTVLPTLLLTRKYLKV</sequence>
<evidence type="ECO:0000256" key="7">
    <source>
        <dbReference type="ARBA" id="ARBA00022618"/>
    </source>
</evidence>
<organism evidence="16 17">
    <name type="scientific">Nocardioides zeae</name>
    <dbReference type="NCBI Taxonomy" id="1457234"/>
    <lineage>
        <taxon>Bacteria</taxon>
        <taxon>Bacillati</taxon>
        <taxon>Actinomycetota</taxon>
        <taxon>Actinomycetes</taxon>
        <taxon>Propionibacteriales</taxon>
        <taxon>Nocardioidaceae</taxon>
        <taxon>Nocardioides</taxon>
    </lineage>
</organism>
<proteinExistence type="inferred from homology"/>
<dbReference type="RefSeq" id="WP_163772207.1">
    <property type="nucleotide sequence ID" value="NZ_JAAGXA010000006.1"/>
</dbReference>
<evidence type="ECO:0000259" key="15">
    <source>
        <dbReference type="Pfam" id="PF18075"/>
    </source>
</evidence>
<keyword evidence="7 12" id="KW-0132">Cell division</keyword>
<dbReference type="GO" id="GO:0005886">
    <property type="term" value="C:plasma membrane"/>
    <property type="evidence" value="ECO:0007669"/>
    <property type="project" value="UniProtKB-SubCell"/>
</dbReference>
<evidence type="ECO:0000256" key="6">
    <source>
        <dbReference type="ARBA" id="ARBA00022475"/>
    </source>
</evidence>
<dbReference type="AlphaFoldDB" id="A0A6P0HIU4"/>
<comment type="caution">
    <text evidence="16">The sequence shown here is derived from an EMBL/GenBank/DDBJ whole genome shotgun (WGS) entry which is preliminary data.</text>
</comment>
<evidence type="ECO:0000256" key="12">
    <source>
        <dbReference type="PIRNR" id="PIRNR003097"/>
    </source>
</evidence>
<evidence type="ECO:0000313" key="17">
    <source>
        <dbReference type="Proteomes" id="UP000468687"/>
    </source>
</evidence>
<gene>
    <name evidence="16" type="ORF">G3T38_10240</name>
</gene>
<evidence type="ECO:0000256" key="5">
    <source>
        <dbReference type="ARBA" id="ARBA00021907"/>
    </source>
</evidence>
<name>A0A6P0HIU4_9ACTN</name>
<dbReference type="PIRSF" id="PIRSF003097">
    <property type="entry name" value="FtsX"/>
    <property type="match status" value="1"/>
</dbReference>
<keyword evidence="10 12" id="KW-0472">Membrane</keyword>
<keyword evidence="8 13" id="KW-0812">Transmembrane</keyword>
<evidence type="ECO:0000259" key="14">
    <source>
        <dbReference type="Pfam" id="PF02687"/>
    </source>
</evidence>
<keyword evidence="6 12" id="KW-1003">Cell membrane</keyword>
<evidence type="ECO:0000256" key="3">
    <source>
        <dbReference type="ARBA" id="ARBA00007379"/>
    </source>
</evidence>
<evidence type="ECO:0000256" key="11">
    <source>
        <dbReference type="ARBA" id="ARBA00023306"/>
    </source>
</evidence>
<keyword evidence="11 12" id="KW-0131">Cell cycle</keyword>
<feature type="domain" description="FtsX extracellular" evidence="15">
    <location>
        <begin position="56"/>
        <end position="161"/>
    </location>
</feature>
<dbReference type="PANTHER" id="PTHR47755:SF1">
    <property type="entry name" value="CELL DIVISION PROTEIN FTSX"/>
    <property type="match status" value="1"/>
</dbReference>